<dbReference type="InterPro" id="IPR001789">
    <property type="entry name" value="Sig_transdc_resp-reg_receiver"/>
</dbReference>
<dbReference type="InterPro" id="IPR001005">
    <property type="entry name" value="SANT/Myb"/>
</dbReference>
<keyword evidence="3" id="KW-0805">Transcription regulation</keyword>
<evidence type="ECO:0000256" key="1">
    <source>
        <dbReference type="ARBA" id="ARBA00004123"/>
    </source>
</evidence>
<dbReference type="InterPro" id="IPR045279">
    <property type="entry name" value="ARR-like"/>
</dbReference>
<keyword evidence="5" id="KW-0539">Nucleus</keyword>
<evidence type="ECO:0000256" key="5">
    <source>
        <dbReference type="ARBA" id="ARBA00023242"/>
    </source>
</evidence>
<name>A0ABD1NMA9_9FABA</name>
<dbReference type="EMBL" id="JBGMDY010000001">
    <property type="protein sequence ID" value="KAL2349252.1"/>
    <property type="molecule type" value="Genomic_DNA"/>
</dbReference>
<evidence type="ECO:0000313" key="9">
    <source>
        <dbReference type="Proteomes" id="UP001603857"/>
    </source>
</evidence>
<dbReference type="NCBIfam" id="TIGR01557">
    <property type="entry name" value="myb_SHAQKYF"/>
    <property type="match status" value="1"/>
</dbReference>
<evidence type="ECO:0000256" key="6">
    <source>
        <dbReference type="PROSITE-ProRule" id="PRU00169"/>
    </source>
</evidence>
<organism evidence="8 9">
    <name type="scientific">Flemingia macrophylla</name>
    <dbReference type="NCBI Taxonomy" id="520843"/>
    <lineage>
        <taxon>Eukaryota</taxon>
        <taxon>Viridiplantae</taxon>
        <taxon>Streptophyta</taxon>
        <taxon>Embryophyta</taxon>
        <taxon>Tracheophyta</taxon>
        <taxon>Spermatophyta</taxon>
        <taxon>Magnoliopsida</taxon>
        <taxon>eudicotyledons</taxon>
        <taxon>Gunneridae</taxon>
        <taxon>Pentapetalae</taxon>
        <taxon>rosids</taxon>
        <taxon>fabids</taxon>
        <taxon>Fabales</taxon>
        <taxon>Fabaceae</taxon>
        <taxon>Papilionoideae</taxon>
        <taxon>50 kb inversion clade</taxon>
        <taxon>NPAAA clade</taxon>
        <taxon>indigoferoid/millettioid clade</taxon>
        <taxon>Phaseoleae</taxon>
        <taxon>Flemingia</taxon>
    </lineage>
</organism>
<proteinExistence type="predicted"/>
<evidence type="ECO:0000256" key="2">
    <source>
        <dbReference type="ARBA" id="ARBA00023012"/>
    </source>
</evidence>
<protein>
    <recommendedName>
        <fullName evidence="7">Response regulatory domain-containing protein</fullName>
    </recommendedName>
</protein>
<accession>A0ABD1NMA9</accession>
<dbReference type="SUPFAM" id="SSF46689">
    <property type="entry name" value="Homeodomain-like"/>
    <property type="match status" value="1"/>
</dbReference>
<keyword evidence="4" id="KW-0804">Transcription</keyword>
<comment type="subcellular location">
    <subcellularLocation>
        <location evidence="1">Nucleus</location>
    </subcellularLocation>
</comment>
<comment type="caution">
    <text evidence="6">Lacks conserved residue(s) required for the propagation of feature annotation.</text>
</comment>
<dbReference type="GO" id="GO:0005634">
    <property type="term" value="C:nucleus"/>
    <property type="evidence" value="ECO:0007669"/>
    <property type="project" value="UniProtKB-SubCell"/>
</dbReference>
<dbReference type="Pfam" id="PF00072">
    <property type="entry name" value="Response_reg"/>
    <property type="match status" value="1"/>
</dbReference>
<sequence length="244" mass="28049">MAKFPAGLRVLAVDNDPTILTIIKEMCLQFHYHGAIVVTFYDASLALNHVSENKDCFDVILIEVHMPNMDGYEFIQHVRKEINVPIIMMSLNGATGVVMKAIEHGACDFWIKPLHKNQFKIMWKHVVRKLWSENKLPKKDDSKFTYSINAIVRYQGKSNSNSKETNVNESNDCYEPPTKKPRVVWTPALHNQFINAVKQIGLEKAQPKRILEVMKTPDLTREHVASHLQKYRFYLKGSNGVTLQ</sequence>
<dbReference type="PANTHER" id="PTHR43874:SF206">
    <property type="entry name" value="RESPONSE REGULATOR RECEIVER DOMAIN PROTEIN"/>
    <property type="match status" value="1"/>
</dbReference>
<evidence type="ECO:0000259" key="7">
    <source>
        <dbReference type="PROSITE" id="PS50110"/>
    </source>
</evidence>
<dbReference type="Gene3D" id="3.40.50.2300">
    <property type="match status" value="1"/>
</dbReference>
<evidence type="ECO:0000256" key="4">
    <source>
        <dbReference type="ARBA" id="ARBA00023163"/>
    </source>
</evidence>
<comment type="caution">
    <text evidence="8">The sequence shown here is derived from an EMBL/GenBank/DDBJ whole genome shotgun (WGS) entry which is preliminary data.</text>
</comment>
<keyword evidence="2" id="KW-0902">Two-component regulatory system</keyword>
<dbReference type="InterPro" id="IPR011006">
    <property type="entry name" value="CheY-like_superfamily"/>
</dbReference>
<feature type="domain" description="Response regulatory" evidence="7">
    <location>
        <begin position="9"/>
        <end position="127"/>
    </location>
</feature>
<dbReference type="InterPro" id="IPR009057">
    <property type="entry name" value="Homeodomain-like_sf"/>
</dbReference>
<dbReference type="Gene3D" id="1.10.10.60">
    <property type="entry name" value="Homeodomain-like"/>
    <property type="match status" value="1"/>
</dbReference>
<dbReference type="InterPro" id="IPR006447">
    <property type="entry name" value="Myb_dom_plants"/>
</dbReference>
<evidence type="ECO:0000313" key="8">
    <source>
        <dbReference type="EMBL" id="KAL2349252.1"/>
    </source>
</evidence>
<dbReference type="PANTHER" id="PTHR43874">
    <property type="entry name" value="TWO-COMPONENT RESPONSE REGULATOR"/>
    <property type="match status" value="1"/>
</dbReference>
<keyword evidence="9" id="KW-1185">Reference proteome</keyword>
<dbReference type="PROSITE" id="PS50110">
    <property type="entry name" value="RESPONSE_REGULATORY"/>
    <property type="match status" value="1"/>
</dbReference>
<reference evidence="8 9" key="1">
    <citation type="submission" date="2024-08" db="EMBL/GenBank/DDBJ databases">
        <title>Insights into the chromosomal genome structure of Flemingia macrophylla.</title>
        <authorList>
            <person name="Ding Y."/>
            <person name="Zhao Y."/>
            <person name="Bi W."/>
            <person name="Wu M."/>
            <person name="Zhao G."/>
            <person name="Gong Y."/>
            <person name="Li W."/>
            <person name="Zhang P."/>
        </authorList>
    </citation>
    <scope>NUCLEOTIDE SEQUENCE [LARGE SCALE GENOMIC DNA]</scope>
    <source>
        <strain evidence="8">DYQJB</strain>
        <tissue evidence="8">Leaf</tissue>
    </source>
</reference>
<dbReference type="FunFam" id="1.10.10.60:FF:000007">
    <property type="entry name" value="Two-component response regulator"/>
    <property type="match status" value="1"/>
</dbReference>
<dbReference type="Proteomes" id="UP001603857">
    <property type="component" value="Unassembled WGS sequence"/>
</dbReference>
<dbReference type="CDD" id="cd17584">
    <property type="entry name" value="REC_typeB_ARR-like"/>
    <property type="match status" value="1"/>
</dbReference>
<dbReference type="GO" id="GO:0000160">
    <property type="term" value="P:phosphorelay signal transduction system"/>
    <property type="evidence" value="ECO:0007669"/>
    <property type="project" value="UniProtKB-KW"/>
</dbReference>
<dbReference type="SMART" id="SM00448">
    <property type="entry name" value="REC"/>
    <property type="match status" value="1"/>
</dbReference>
<gene>
    <name evidence="8" type="ORF">Fmac_003252</name>
</gene>
<evidence type="ECO:0000256" key="3">
    <source>
        <dbReference type="ARBA" id="ARBA00023015"/>
    </source>
</evidence>
<dbReference type="AlphaFoldDB" id="A0ABD1NMA9"/>
<dbReference type="SUPFAM" id="SSF52172">
    <property type="entry name" value="CheY-like"/>
    <property type="match status" value="1"/>
</dbReference>
<dbReference type="Pfam" id="PF00249">
    <property type="entry name" value="Myb_DNA-binding"/>
    <property type="match status" value="1"/>
</dbReference>